<feature type="region of interest" description="Disordered" evidence="1">
    <location>
        <begin position="300"/>
        <end position="336"/>
    </location>
</feature>
<sequence>MDHDKIGRARRPLKAVAGFAVCAVLALTLAGCGADTKGQTEETFGEAFYGSALVRNGTFQSDYVNESGYSVTDYRCSNIRGGENGTVNADIEASMENDSFQTNLKATGVYSEDGGYRFEVTESGTTPKKGIDFDREHGLENCESELSQGLNGYVCTAWENPPEGAWYLERAAQGEYAFTSGVGWACARFDGKPVFNKELEGAYARVPQADESGDYFITGYTISNFDPEALTFDMEYAITGNYLDKQVITGKATATLTSQTLYTGETIYSFEGDGTSDAGNGTAVVQGRLAATKDGSKTLTASVRASGNPPSKYASASQKANPNWPCVSNEETMEKQ</sequence>
<accession>A0A5C5BSE8</accession>
<feature type="signal peptide" evidence="2">
    <location>
        <begin position="1"/>
        <end position="30"/>
    </location>
</feature>
<feature type="chain" id="PRO_5039006319" description="Lipoprotein" evidence="2">
    <location>
        <begin position="31"/>
        <end position="336"/>
    </location>
</feature>
<dbReference type="PROSITE" id="PS51257">
    <property type="entry name" value="PROKAR_LIPOPROTEIN"/>
    <property type="match status" value="1"/>
</dbReference>
<proteinExistence type="predicted"/>
<protein>
    <recommendedName>
        <fullName evidence="5">Lipoprotein</fullName>
    </recommendedName>
</protein>
<feature type="compositionally biased region" description="Polar residues" evidence="1">
    <location>
        <begin position="300"/>
        <end position="321"/>
    </location>
</feature>
<evidence type="ECO:0000313" key="3">
    <source>
        <dbReference type="EMBL" id="TNU89462.1"/>
    </source>
</evidence>
<dbReference type="RefSeq" id="WP_139912850.1">
    <property type="nucleotide sequence ID" value="NZ_VEVP01000028.1"/>
</dbReference>
<evidence type="ECO:0000256" key="1">
    <source>
        <dbReference type="SAM" id="MobiDB-lite"/>
    </source>
</evidence>
<dbReference type="EMBL" id="VEVP01000028">
    <property type="protein sequence ID" value="TNU89462.1"/>
    <property type="molecule type" value="Genomic_DNA"/>
</dbReference>
<evidence type="ECO:0008006" key="5">
    <source>
        <dbReference type="Google" id="ProtNLM"/>
    </source>
</evidence>
<reference evidence="3 4" key="1">
    <citation type="journal article" date="2005" name="Appl. Environ. Microbiol.">
        <title>Intestinal bacterial communities that produce active estrogen-like compounds enterodiol and enterolactone in humans.</title>
        <authorList>
            <person name="Clavel T."/>
            <person name="Henderson G."/>
            <person name="Alpert C.A."/>
            <person name="Philippe C."/>
            <person name="Rigottier-Gois L."/>
            <person name="Dore J."/>
            <person name="Blaut M."/>
        </authorList>
    </citation>
    <scope>NUCLEOTIDE SEQUENCE [LARGE SCALE GENOMIC DNA]</scope>
    <source>
        <strain evidence="3 4">SECO-MT75m2</strain>
    </source>
</reference>
<comment type="caution">
    <text evidence="3">The sequence shown here is derived from an EMBL/GenBank/DDBJ whole genome shotgun (WGS) entry which is preliminary data.</text>
</comment>
<name>A0A5C5BSE8_EGGLN</name>
<gene>
    <name evidence="3" type="ORF">FIC87_11250</name>
</gene>
<dbReference type="AlphaFoldDB" id="A0A5C5BSE8"/>
<evidence type="ECO:0000256" key="2">
    <source>
        <dbReference type="SAM" id="SignalP"/>
    </source>
</evidence>
<dbReference type="Proteomes" id="UP000312594">
    <property type="component" value="Unassembled WGS sequence"/>
</dbReference>
<evidence type="ECO:0000313" key="4">
    <source>
        <dbReference type="Proteomes" id="UP000312594"/>
    </source>
</evidence>
<keyword evidence="2" id="KW-0732">Signal</keyword>
<organism evidence="3 4">
    <name type="scientific">Eggerthella lenta</name>
    <name type="common">Eubacterium lentum</name>
    <dbReference type="NCBI Taxonomy" id="84112"/>
    <lineage>
        <taxon>Bacteria</taxon>
        <taxon>Bacillati</taxon>
        <taxon>Actinomycetota</taxon>
        <taxon>Coriobacteriia</taxon>
        <taxon>Eggerthellales</taxon>
        <taxon>Eggerthellaceae</taxon>
        <taxon>Eggerthella</taxon>
    </lineage>
</organism>